<keyword evidence="3" id="KW-0732">Signal</keyword>
<dbReference type="Gene3D" id="2.20.100.10">
    <property type="entry name" value="Thrombospondin type-1 (TSP1) repeat"/>
    <property type="match status" value="1"/>
</dbReference>
<dbReference type="OrthoDB" id="6228714at2759"/>
<evidence type="ECO:0000256" key="3">
    <source>
        <dbReference type="SAM" id="SignalP"/>
    </source>
</evidence>
<evidence type="ECO:0000259" key="4">
    <source>
        <dbReference type="PROSITE" id="PS50240"/>
    </source>
</evidence>
<gene>
    <name evidence="5" type="ORF">OFUS_LOCUS8801</name>
</gene>
<feature type="domain" description="Peptidase S1" evidence="4">
    <location>
        <begin position="430"/>
        <end position="641"/>
    </location>
</feature>
<keyword evidence="6" id="KW-1185">Reference proteome</keyword>
<dbReference type="PROSITE" id="PS50240">
    <property type="entry name" value="TRYPSIN_DOM"/>
    <property type="match status" value="2"/>
</dbReference>
<accession>A0A8S4NPJ5</accession>
<evidence type="ECO:0000256" key="1">
    <source>
        <dbReference type="ARBA" id="ARBA00023157"/>
    </source>
</evidence>
<dbReference type="InterPro" id="IPR043504">
    <property type="entry name" value="Peptidase_S1_PA_chymotrypsin"/>
</dbReference>
<proteinExistence type="inferred from homology"/>
<dbReference type="GO" id="GO:0004252">
    <property type="term" value="F:serine-type endopeptidase activity"/>
    <property type="evidence" value="ECO:0007669"/>
    <property type="project" value="InterPro"/>
</dbReference>
<dbReference type="InterPro" id="IPR051487">
    <property type="entry name" value="Ser/Thr_Proteases_Immune/Dev"/>
</dbReference>
<dbReference type="Gene3D" id="2.40.10.10">
    <property type="entry name" value="Trypsin-like serine proteases"/>
    <property type="match status" value="2"/>
</dbReference>
<evidence type="ECO:0000313" key="6">
    <source>
        <dbReference type="Proteomes" id="UP000749559"/>
    </source>
</evidence>
<comment type="similarity">
    <text evidence="2">Belongs to the peptidase S1 family. CLIP subfamily.</text>
</comment>
<protein>
    <recommendedName>
        <fullName evidence="4">Peptidase S1 domain-containing protein</fullName>
    </recommendedName>
</protein>
<feature type="signal peptide" evidence="3">
    <location>
        <begin position="1"/>
        <end position="19"/>
    </location>
</feature>
<dbReference type="InterPro" id="IPR001314">
    <property type="entry name" value="Peptidase_S1A"/>
</dbReference>
<keyword evidence="1" id="KW-1015">Disulfide bond</keyword>
<dbReference type="InterPro" id="IPR001254">
    <property type="entry name" value="Trypsin_dom"/>
</dbReference>
<feature type="domain" description="Peptidase S1" evidence="4">
    <location>
        <begin position="166"/>
        <end position="431"/>
    </location>
</feature>
<dbReference type="InterPro" id="IPR009003">
    <property type="entry name" value="Peptidase_S1_PA"/>
</dbReference>
<dbReference type="PRINTS" id="PR00722">
    <property type="entry name" value="CHYMOTRYPSIN"/>
</dbReference>
<dbReference type="InterPro" id="IPR036383">
    <property type="entry name" value="TSP1_rpt_sf"/>
</dbReference>
<feature type="chain" id="PRO_5035813123" description="Peptidase S1 domain-containing protein" evidence="3">
    <location>
        <begin position="20"/>
        <end position="641"/>
    </location>
</feature>
<dbReference type="InterPro" id="IPR000884">
    <property type="entry name" value="TSP1_rpt"/>
</dbReference>
<evidence type="ECO:0000256" key="2">
    <source>
        <dbReference type="ARBA" id="ARBA00024195"/>
    </source>
</evidence>
<dbReference type="SUPFAM" id="SSF50494">
    <property type="entry name" value="Trypsin-like serine proteases"/>
    <property type="match status" value="2"/>
</dbReference>
<dbReference type="Proteomes" id="UP000749559">
    <property type="component" value="Unassembled WGS sequence"/>
</dbReference>
<dbReference type="SUPFAM" id="SSF82895">
    <property type="entry name" value="TSP-1 type 1 repeat"/>
    <property type="match status" value="1"/>
</dbReference>
<comment type="caution">
    <text evidence="5">The sequence shown here is derived from an EMBL/GenBank/DDBJ whole genome shotgun (WGS) entry which is preliminary data.</text>
</comment>
<dbReference type="InterPro" id="IPR018114">
    <property type="entry name" value="TRYPSIN_HIS"/>
</dbReference>
<sequence>MPWHILICAIYLLPTLLDADAESGTTVSPDQVCQTQSICTDSNECPANQHCREQKCNICPLGQPSDCEMIQCDGNRKSCPDTHTCINANTSQHQFSVCCKITGNWTDWGEWTGECHPEGGGKVFRYRECLSQNNVKMDKENCVGEIFEAKPCSNTMSKIRRANVNKVQGTKIRNITSYSMMISISTNVTDEGHPGTGHFCGGIILTDKYVLTAAHCPCGKVGDTCCDLEEGKKKFNSTRCNPANWKVTAGETQQNPKKLQGQVRGVTKIIIHRNYTKVNHEDIFDVALMRIDQPFNFSGVTIQPSWLPSSICSGLMDEECEEHLQLASEKQECEVVGWGSGTNLRTLTAVINNWDNETYLVNTTGFQRRQPCPGDSGGPLMCKPDNENFKVVVGIMSYLTLEFADRCNAKEGETIHSSIPHFLGWMHNQLIGRGDGNSNWDTQFSKYPWIASIWKNISYVGEPKGYACGGIIITDTIVLTSAYCLCLEENYCCDQNIFNYDKCDLNDWWVQVGQCKLEDPENPFLIRKISKIFIHELYDEFNIEEETRLNDIALIVLKDPLPLDDPDVDTARIPTSECTNSGATGESCTEHKLEDCEYASCGESPNGNGSSDKLKINGLNVTYVSESIINTESKAKAAPCK</sequence>
<dbReference type="Pfam" id="PF00089">
    <property type="entry name" value="Trypsin"/>
    <property type="match status" value="2"/>
</dbReference>
<reference evidence="5" key="1">
    <citation type="submission" date="2022-03" db="EMBL/GenBank/DDBJ databases">
        <authorList>
            <person name="Martin C."/>
        </authorList>
    </citation>
    <scope>NUCLEOTIDE SEQUENCE</scope>
</reference>
<dbReference type="PROSITE" id="PS00134">
    <property type="entry name" value="TRYPSIN_HIS"/>
    <property type="match status" value="1"/>
</dbReference>
<evidence type="ECO:0000313" key="5">
    <source>
        <dbReference type="EMBL" id="CAH1782343.1"/>
    </source>
</evidence>
<dbReference type="GO" id="GO:0006508">
    <property type="term" value="P:proteolysis"/>
    <property type="evidence" value="ECO:0007669"/>
    <property type="project" value="InterPro"/>
</dbReference>
<dbReference type="EMBL" id="CAIIXF020000004">
    <property type="protein sequence ID" value="CAH1782343.1"/>
    <property type="molecule type" value="Genomic_DNA"/>
</dbReference>
<organism evidence="5 6">
    <name type="scientific">Owenia fusiformis</name>
    <name type="common">Polychaete worm</name>
    <dbReference type="NCBI Taxonomy" id="6347"/>
    <lineage>
        <taxon>Eukaryota</taxon>
        <taxon>Metazoa</taxon>
        <taxon>Spiralia</taxon>
        <taxon>Lophotrochozoa</taxon>
        <taxon>Annelida</taxon>
        <taxon>Polychaeta</taxon>
        <taxon>Sedentaria</taxon>
        <taxon>Canalipalpata</taxon>
        <taxon>Sabellida</taxon>
        <taxon>Oweniida</taxon>
        <taxon>Oweniidae</taxon>
        <taxon>Owenia</taxon>
    </lineage>
</organism>
<dbReference type="PANTHER" id="PTHR24256">
    <property type="entry name" value="TRYPTASE-RELATED"/>
    <property type="match status" value="1"/>
</dbReference>
<feature type="non-terminal residue" evidence="5">
    <location>
        <position position="641"/>
    </location>
</feature>
<dbReference type="AlphaFoldDB" id="A0A8S4NPJ5"/>
<dbReference type="SMART" id="SM00020">
    <property type="entry name" value="Tryp_SPc"/>
    <property type="match status" value="1"/>
</dbReference>
<dbReference type="PROSITE" id="PS50092">
    <property type="entry name" value="TSP1"/>
    <property type="match status" value="1"/>
</dbReference>
<name>A0A8S4NPJ5_OWEFU</name>